<evidence type="ECO:0008006" key="3">
    <source>
        <dbReference type="Google" id="ProtNLM"/>
    </source>
</evidence>
<dbReference type="Proteomes" id="UP000647172">
    <property type="component" value="Unassembled WGS sequence"/>
</dbReference>
<protein>
    <recommendedName>
        <fullName evidence="3">Polyketide cyclase / dehydrase and lipid transport</fullName>
    </recommendedName>
</protein>
<reference evidence="1" key="1">
    <citation type="submission" date="2021-01" db="EMBL/GenBank/DDBJ databases">
        <title>Whole genome shotgun sequence of Actinoplanes nipponensis NBRC 14063.</title>
        <authorList>
            <person name="Komaki H."/>
            <person name="Tamura T."/>
        </authorList>
    </citation>
    <scope>NUCLEOTIDE SEQUENCE</scope>
    <source>
        <strain evidence="1">NBRC 14063</strain>
    </source>
</reference>
<comment type="caution">
    <text evidence="1">The sequence shown here is derived from an EMBL/GenBank/DDBJ whole genome shotgun (WGS) entry which is preliminary data.</text>
</comment>
<dbReference type="AlphaFoldDB" id="A0A919JB21"/>
<dbReference type="EMBL" id="BOMQ01000008">
    <property type="protein sequence ID" value="GIE47051.1"/>
    <property type="molecule type" value="Genomic_DNA"/>
</dbReference>
<gene>
    <name evidence="1" type="ORF">Ani05nite_05850</name>
</gene>
<keyword evidence="2" id="KW-1185">Reference proteome</keyword>
<dbReference type="CDD" id="cd07812">
    <property type="entry name" value="SRPBCC"/>
    <property type="match status" value="1"/>
</dbReference>
<evidence type="ECO:0000313" key="1">
    <source>
        <dbReference type="EMBL" id="GIE47051.1"/>
    </source>
</evidence>
<name>A0A919JB21_9ACTN</name>
<proteinExistence type="predicted"/>
<dbReference type="RefSeq" id="WP_203764230.1">
    <property type="nucleotide sequence ID" value="NZ_BAAAYJ010000103.1"/>
</dbReference>
<dbReference type="Gene3D" id="3.30.530.20">
    <property type="match status" value="1"/>
</dbReference>
<dbReference type="InterPro" id="IPR023393">
    <property type="entry name" value="START-like_dom_sf"/>
</dbReference>
<sequence length="157" mass="16824">MARFTVTQQVGAPADSVWAAMVDWRRHGDWAPLTAVRVTTARPDGVGAEFVARTGIGRLAFDDPMTVELWQPPGGNAPGDAPGRCEVVKRGRVVLGRAGFSVVPLPSGRSRVDWDEDVTVTPHRLTGLAGPLLSLAGRVGFGATLRAMARDVERRSR</sequence>
<organism evidence="1 2">
    <name type="scientific">Actinoplanes nipponensis</name>
    <dbReference type="NCBI Taxonomy" id="135950"/>
    <lineage>
        <taxon>Bacteria</taxon>
        <taxon>Bacillati</taxon>
        <taxon>Actinomycetota</taxon>
        <taxon>Actinomycetes</taxon>
        <taxon>Micromonosporales</taxon>
        <taxon>Micromonosporaceae</taxon>
        <taxon>Actinoplanes</taxon>
    </lineage>
</organism>
<evidence type="ECO:0000313" key="2">
    <source>
        <dbReference type="Proteomes" id="UP000647172"/>
    </source>
</evidence>
<accession>A0A919JB21</accession>
<dbReference type="SUPFAM" id="SSF55961">
    <property type="entry name" value="Bet v1-like"/>
    <property type="match status" value="1"/>
</dbReference>